<dbReference type="SUPFAM" id="SSF53300">
    <property type="entry name" value="vWA-like"/>
    <property type="match status" value="1"/>
</dbReference>
<keyword evidence="2" id="KW-1185">Reference proteome</keyword>
<evidence type="ECO:0008006" key="3">
    <source>
        <dbReference type="Google" id="ProtNLM"/>
    </source>
</evidence>
<gene>
    <name evidence="1" type="ORF">EIN_273650</name>
</gene>
<evidence type="ECO:0000313" key="1">
    <source>
        <dbReference type="EMBL" id="ELP87828.1"/>
    </source>
</evidence>
<dbReference type="VEuPathDB" id="AmoebaDB:EIN_273650"/>
<name>A0A0A1U4M0_ENTIV</name>
<dbReference type="AlphaFoldDB" id="A0A0A1U4M0"/>
<dbReference type="RefSeq" id="XP_004254599.1">
    <property type="nucleotide sequence ID" value="XM_004254551.1"/>
</dbReference>
<organism evidence="1 2">
    <name type="scientific">Entamoeba invadens IP1</name>
    <dbReference type="NCBI Taxonomy" id="370355"/>
    <lineage>
        <taxon>Eukaryota</taxon>
        <taxon>Amoebozoa</taxon>
        <taxon>Evosea</taxon>
        <taxon>Archamoebae</taxon>
        <taxon>Mastigamoebida</taxon>
        <taxon>Entamoebidae</taxon>
        <taxon>Entamoeba</taxon>
    </lineage>
</organism>
<accession>A0A0A1U4M0</accession>
<dbReference type="CDD" id="cd00198">
    <property type="entry name" value="vWFA"/>
    <property type="match status" value="1"/>
</dbReference>
<proteinExistence type="predicted"/>
<dbReference type="InterPro" id="IPR036465">
    <property type="entry name" value="vWFA_dom_sf"/>
</dbReference>
<reference evidence="1 2" key="1">
    <citation type="submission" date="2012-10" db="EMBL/GenBank/DDBJ databases">
        <authorList>
            <person name="Zafar N."/>
            <person name="Inman J."/>
            <person name="Hall N."/>
            <person name="Lorenzi H."/>
            <person name="Caler E."/>
        </authorList>
    </citation>
    <scope>NUCLEOTIDE SEQUENCE [LARGE SCALE GENOMIC DNA]</scope>
    <source>
        <strain evidence="1 2">IP1</strain>
    </source>
</reference>
<dbReference type="KEGG" id="eiv:EIN_273650"/>
<dbReference type="OrthoDB" id="28192at2759"/>
<sequence length="450" mass="50782">MCFKLMKRTEQHTECMNTYETIPVDVANVTDNTTFCYTCLTNEYSISTLNYNNKTGISSSVKTDASWVSQVKFTEANGYGSFLSTNSVFVQFPTKMSSFTPPPYLVPLNLIVLYDVSSSNEQPKTLFSFLKRFTSMQFLYFLPFNHSPQNILHSGRCNQSSINHLMNSLCKIKYGGGTRYSDAFNKMKNDVLRQKEDLVSKVLDVVLISDGNEIQNRKLLWKVLDGIPEEYVTNVHTIDTGNGTWGDKLREISCKYGNSFYIDINEKTIEQLLTVFWLRANVAKSQLVQDGQLFSGKSDTTVVLMELLYTYPADKIFGKRSYGVIGVYSSEKTTDTDEFMSNPPTEVRTIQLQLYVLRSYLEMEMCGNEIKPTAEEVEDIKNSISSIDKWYSGPADLSSAICTNVSETKALKCGMVDGCQAFDANNYYLRETCGVKGVGLVVLMVLLLFV</sequence>
<protein>
    <recommendedName>
        <fullName evidence="3">VWFA domain-containing protein</fullName>
    </recommendedName>
</protein>
<dbReference type="EMBL" id="KB206783">
    <property type="protein sequence ID" value="ELP87828.1"/>
    <property type="molecule type" value="Genomic_DNA"/>
</dbReference>
<dbReference type="Proteomes" id="UP000014680">
    <property type="component" value="Unassembled WGS sequence"/>
</dbReference>
<dbReference type="GeneID" id="14886807"/>
<dbReference type="OMA" id="YLEMEMC"/>
<evidence type="ECO:0000313" key="2">
    <source>
        <dbReference type="Proteomes" id="UP000014680"/>
    </source>
</evidence>
<dbReference type="Gene3D" id="3.40.50.410">
    <property type="entry name" value="von Willebrand factor, type A domain"/>
    <property type="match status" value="1"/>
</dbReference>